<name>A0A366LM27_9ACTN</name>
<feature type="domain" description="Helix-turn-helix" evidence="1">
    <location>
        <begin position="97"/>
        <end position="146"/>
    </location>
</feature>
<organism evidence="2 3">
    <name type="scientific">Spongiactinospora rosea</name>
    <dbReference type="NCBI Taxonomy" id="2248750"/>
    <lineage>
        <taxon>Bacteria</taxon>
        <taxon>Bacillati</taxon>
        <taxon>Actinomycetota</taxon>
        <taxon>Actinomycetes</taxon>
        <taxon>Streptosporangiales</taxon>
        <taxon>Streptosporangiaceae</taxon>
        <taxon>Spongiactinospora</taxon>
    </lineage>
</organism>
<evidence type="ECO:0000313" key="2">
    <source>
        <dbReference type="EMBL" id="RBQ14489.1"/>
    </source>
</evidence>
<evidence type="ECO:0000313" key="3">
    <source>
        <dbReference type="Proteomes" id="UP000253303"/>
    </source>
</evidence>
<dbReference type="SUPFAM" id="SSF46955">
    <property type="entry name" value="Putative DNA-binding domain"/>
    <property type="match status" value="1"/>
</dbReference>
<dbReference type="EMBL" id="QMEY01000032">
    <property type="protein sequence ID" value="RBQ14489.1"/>
    <property type="molecule type" value="Genomic_DNA"/>
</dbReference>
<keyword evidence="3" id="KW-1185">Reference proteome</keyword>
<dbReference type="AlphaFoldDB" id="A0A366LM27"/>
<dbReference type="NCBIfam" id="TIGR01764">
    <property type="entry name" value="excise"/>
    <property type="match status" value="1"/>
</dbReference>
<dbReference type="InterPro" id="IPR041657">
    <property type="entry name" value="HTH_17"/>
</dbReference>
<dbReference type="Pfam" id="PF12728">
    <property type="entry name" value="HTH_17"/>
    <property type="match status" value="1"/>
</dbReference>
<accession>A0A366LM27</accession>
<dbReference type="GO" id="GO:0003677">
    <property type="term" value="F:DNA binding"/>
    <property type="evidence" value="ECO:0007669"/>
    <property type="project" value="InterPro"/>
</dbReference>
<dbReference type="InterPro" id="IPR009061">
    <property type="entry name" value="DNA-bd_dom_put_sf"/>
</dbReference>
<dbReference type="InterPro" id="IPR010093">
    <property type="entry name" value="SinI_DNA-bd"/>
</dbReference>
<dbReference type="Proteomes" id="UP000253303">
    <property type="component" value="Unassembled WGS sequence"/>
</dbReference>
<comment type="caution">
    <text evidence="2">The sequence shown here is derived from an EMBL/GenBank/DDBJ whole genome shotgun (WGS) entry which is preliminary data.</text>
</comment>
<evidence type="ECO:0000259" key="1">
    <source>
        <dbReference type="Pfam" id="PF12728"/>
    </source>
</evidence>
<sequence>MSRVANRPKLTEVKQTKREIKETYMRYKVVVTRVQVAERFVRSTSEEEAAAKVQAEFDRPYGYFGSWKTTTSEIDVIEAEQTTVIGPTHLSNEGPLLLSIKDAGKALGISYSTLYQMMNQGDIEWVAIGSRKYISREHLMEFIKANTHKGYYVAQ</sequence>
<gene>
    <name evidence="2" type="ORF">DP939_40170</name>
</gene>
<reference evidence="2 3" key="1">
    <citation type="submission" date="2018-06" db="EMBL/GenBank/DDBJ databases">
        <title>Sphaerisporangium craniellae sp. nov., isolated from a marine sponge in the South China Sea.</title>
        <authorList>
            <person name="Li L."/>
        </authorList>
    </citation>
    <scope>NUCLEOTIDE SEQUENCE [LARGE SCALE GENOMIC DNA]</scope>
    <source>
        <strain evidence="2 3">LHW63015</strain>
    </source>
</reference>
<proteinExistence type="predicted"/>
<protein>
    <recommendedName>
        <fullName evidence="1">Helix-turn-helix domain-containing protein</fullName>
    </recommendedName>
</protein>